<proteinExistence type="predicted"/>
<gene>
    <name evidence="8" type="ORF">T05_6761</name>
</gene>
<keyword evidence="5" id="KW-0378">Hydrolase</keyword>
<evidence type="ECO:0000256" key="5">
    <source>
        <dbReference type="ARBA" id="ARBA00022801"/>
    </source>
</evidence>
<organism evidence="8 9">
    <name type="scientific">Trichinella murrelli</name>
    <dbReference type="NCBI Taxonomy" id="144512"/>
    <lineage>
        <taxon>Eukaryota</taxon>
        <taxon>Metazoa</taxon>
        <taxon>Ecdysozoa</taxon>
        <taxon>Nematoda</taxon>
        <taxon>Enoplea</taxon>
        <taxon>Dorylaimia</taxon>
        <taxon>Trichinellida</taxon>
        <taxon>Trichinellidae</taxon>
        <taxon>Trichinella</taxon>
    </lineage>
</organism>
<protein>
    <recommendedName>
        <fullName evidence="7">Reverse transcriptase RNase H-like domain-containing protein</fullName>
    </recommendedName>
</protein>
<evidence type="ECO:0000256" key="1">
    <source>
        <dbReference type="ARBA" id="ARBA00022679"/>
    </source>
</evidence>
<dbReference type="STRING" id="144512.A0A0V0TCE5"/>
<keyword evidence="4" id="KW-0255">Endonuclease</keyword>
<comment type="caution">
    <text evidence="8">The sequence shown here is derived from an EMBL/GenBank/DDBJ whole genome shotgun (WGS) entry which is preliminary data.</text>
</comment>
<evidence type="ECO:0000256" key="2">
    <source>
        <dbReference type="ARBA" id="ARBA00022695"/>
    </source>
</evidence>
<dbReference type="AlphaFoldDB" id="A0A0V0TCE5"/>
<evidence type="ECO:0000256" key="6">
    <source>
        <dbReference type="ARBA" id="ARBA00022918"/>
    </source>
</evidence>
<dbReference type="GO" id="GO:0003964">
    <property type="term" value="F:RNA-directed DNA polymerase activity"/>
    <property type="evidence" value="ECO:0007669"/>
    <property type="project" value="UniProtKB-KW"/>
</dbReference>
<evidence type="ECO:0000256" key="4">
    <source>
        <dbReference type="ARBA" id="ARBA00022759"/>
    </source>
</evidence>
<name>A0A0V0TCE5_9BILA</name>
<evidence type="ECO:0000313" key="9">
    <source>
        <dbReference type="Proteomes" id="UP000055048"/>
    </source>
</evidence>
<sequence>MLGFVWALREFRSYIYGQRFLLHTGRSCLRWISTFKEPQGQVARCLAQFYLIWMSGDVHTCCRTCTQCTRRKGPTKNNCALMQAMAA</sequence>
<evidence type="ECO:0000313" key="8">
    <source>
        <dbReference type="EMBL" id="KRX36670.1"/>
    </source>
</evidence>
<dbReference type="InterPro" id="IPR041373">
    <property type="entry name" value="RT_RNaseH"/>
</dbReference>
<keyword evidence="2" id="KW-0548">Nucleotidyltransferase</keyword>
<dbReference type="GO" id="GO:0016787">
    <property type="term" value="F:hydrolase activity"/>
    <property type="evidence" value="ECO:0007669"/>
    <property type="project" value="UniProtKB-KW"/>
</dbReference>
<feature type="domain" description="Reverse transcriptase RNase H-like" evidence="7">
    <location>
        <begin position="1"/>
        <end position="47"/>
    </location>
</feature>
<keyword evidence="3" id="KW-0540">Nuclease</keyword>
<keyword evidence="9" id="KW-1185">Reference proteome</keyword>
<evidence type="ECO:0000256" key="3">
    <source>
        <dbReference type="ARBA" id="ARBA00022722"/>
    </source>
</evidence>
<evidence type="ECO:0000259" key="7">
    <source>
        <dbReference type="Pfam" id="PF17917"/>
    </source>
</evidence>
<keyword evidence="6" id="KW-0695">RNA-directed DNA polymerase</keyword>
<dbReference type="Proteomes" id="UP000055048">
    <property type="component" value="Unassembled WGS sequence"/>
</dbReference>
<dbReference type="Pfam" id="PF17917">
    <property type="entry name" value="RT_RNaseH"/>
    <property type="match status" value="1"/>
</dbReference>
<accession>A0A0V0TCE5</accession>
<keyword evidence="1" id="KW-0808">Transferase</keyword>
<dbReference type="EMBL" id="JYDJ01000350">
    <property type="protein sequence ID" value="KRX36670.1"/>
    <property type="molecule type" value="Genomic_DNA"/>
</dbReference>
<dbReference type="GO" id="GO:0004519">
    <property type="term" value="F:endonuclease activity"/>
    <property type="evidence" value="ECO:0007669"/>
    <property type="project" value="UniProtKB-KW"/>
</dbReference>
<reference evidence="8 9" key="1">
    <citation type="submission" date="2015-01" db="EMBL/GenBank/DDBJ databases">
        <title>Evolution of Trichinella species and genotypes.</title>
        <authorList>
            <person name="Korhonen P.K."/>
            <person name="Edoardo P."/>
            <person name="Giuseppe L.R."/>
            <person name="Gasser R.B."/>
        </authorList>
    </citation>
    <scope>NUCLEOTIDE SEQUENCE [LARGE SCALE GENOMIC DNA]</scope>
    <source>
        <strain evidence="8">ISS417</strain>
    </source>
</reference>